<feature type="region of interest" description="Disordered" evidence="2">
    <location>
        <begin position="445"/>
        <end position="507"/>
    </location>
</feature>
<evidence type="ECO:0000313" key="3">
    <source>
        <dbReference type="Proteomes" id="UP000694865"/>
    </source>
</evidence>
<evidence type="ECO:0000256" key="1">
    <source>
        <dbReference type="ARBA" id="ARBA00009495"/>
    </source>
</evidence>
<dbReference type="InterPro" id="IPR029060">
    <property type="entry name" value="PIN-like_dom_sf"/>
</dbReference>
<dbReference type="Gene3D" id="3.40.50.1010">
    <property type="entry name" value="5'-nuclease"/>
    <property type="match status" value="1"/>
</dbReference>
<sequence>MGIQGLIEFIERNCPQACVPVDLQKIGRGRKRSKTGENPFYLVIDADSCLHRLYGGSFSDWVCGGQWNYMFQFIDNLARACRSSNIHLVVYFNGCLEKSRMQEWIKQQNNCRQTVHQILSHVHSKNTPPPRMWFVPPVALETFIRLALLQCGISVTTSVYDHMQEVMGHCRDYGYHGIIAQNSEYCIFDPPKMFSSHQMKLTRSGNLLTTQYLMDEVAKELDLNPNRMVVFAALIGNHIVPDEDLALFHWFLLGPGHPLAGLKARTHQLVMPPTDTVIHAVAAYVRNLPSVDDLDAIARDVFQNSQFSLEDKITRFKQCVHYYYAGTRQFWKQKRNARPPMMAFTPGGVYYRDPEETGYRDPAETQGWQPPFSEITGANAMGIPPQPPVPPKQQLSSAPQIVVQPPEQTRTNLESAFESEMETRIEEDLEKHMDDLTLKSIDDDCMNANDTSDQERTVSALENQPPQSVPAYSGEVEKTIQGVDQLSSSDTSSTTSTSSNGTSGSERIMHAGWSDQSVQHVPMQTPPHSPQSASSTPGSHSSSSGSSTTSIPSLMSQPIPPCMVVSVPKLPMVSSDVLRIARHRHQEGLMMSQLFQVLQHGEIKIPCSLEDETSRELPSSALLFRLIRQYVYGILFSVQHLNDRKKRQQKPTKYRRQVIVKEWCVRKDSSIQKPDLVEAVALPWPIPPCRQLWLGKSLQDKNIRTRAFLSCMLSDTPGMMKNSYVPRHAIILCTVLRYMLQSKYPVLRRHELDAFLAQSVSPMLNDPNALQDLQIPQIPPRGIQLAAMFMRGVEAALTANDACGAPVPWSNCCPWLYFDGKLFQYKLYRGSQCKNLKEVCDNQMDQVGKVERMRQVIMEGISDNLIFAKPSLPKMMNSSPYGYPIYPPSYRPAGSMPQPRPRSMPGKPVNNRGGKLEIAGVVVSEWAGSRSNMGRGHVAPGYVTGHRRGGYGIVSSGAVRGRTRGGQAGAVGRGRGNNYSRHGAKTVTLLGNQDAANKVSIQTLSLLWMQLSCPIQNRYFNDKT</sequence>
<name>A0ABM0MT04_SACKO</name>
<dbReference type="InterPro" id="IPR026784">
    <property type="entry name" value="Coact_PPARg"/>
</dbReference>
<comment type="similarity">
    <text evidence="1">Belongs to the constitutive coactivator of PPAR-gamma family.</text>
</comment>
<dbReference type="RefSeq" id="XP_006823145.1">
    <property type="nucleotide sequence ID" value="XM_006823082.1"/>
</dbReference>
<evidence type="ECO:0000313" key="4">
    <source>
        <dbReference type="RefSeq" id="XP_006823145.1"/>
    </source>
</evidence>
<dbReference type="CDD" id="cd18672">
    <property type="entry name" value="PIN_FAM120B-like"/>
    <property type="match status" value="1"/>
</dbReference>
<organism evidence="3 4">
    <name type="scientific">Saccoglossus kowalevskii</name>
    <name type="common">Acorn worm</name>
    <dbReference type="NCBI Taxonomy" id="10224"/>
    <lineage>
        <taxon>Eukaryota</taxon>
        <taxon>Metazoa</taxon>
        <taxon>Hemichordata</taxon>
        <taxon>Enteropneusta</taxon>
        <taxon>Harrimaniidae</taxon>
        <taxon>Saccoglossus</taxon>
    </lineage>
</organism>
<proteinExistence type="inferred from homology"/>
<accession>A0ABM0MT04</accession>
<feature type="compositionally biased region" description="Low complexity" evidence="2">
    <location>
        <begin position="530"/>
        <end position="555"/>
    </location>
</feature>
<feature type="region of interest" description="Disordered" evidence="2">
    <location>
        <begin position="955"/>
        <end position="980"/>
    </location>
</feature>
<reference evidence="4" key="1">
    <citation type="submission" date="2025-08" db="UniProtKB">
        <authorList>
            <consortium name="RefSeq"/>
        </authorList>
    </citation>
    <scope>IDENTIFICATION</scope>
    <source>
        <tissue evidence="4">Testes</tissue>
    </source>
</reference>
<protein>
    <submittedName>
        <fullName evidence="4">Constitutive coactivator of PPAR-gamma-like protein 1-like</fullName>
    </submittedName>
</protein>
<feature type="compositionally biased region" description="Gly residues" evidence="2">
    <location>
        <begin position="964"/>
        <end position="975"/>
    </location>
</feature>
<dbReference type="PANTHER" id="PTHR15976">
    <property type="entry name" value="CONSTITUTIVE COACTIVATOR OF PEROXISOME PROLIFERATOR-ACTIVATED RECEPTOR GAMMA"/>
    <property type="match status" value="1"/>
</dbReference>
<dbReference type="GeneID" id="100371336"/>
<keyword evidence="3" id="KW-1185">Reference proteome</keyword>
<dbReference type="PANTHER" id="PTHR15976:SF16">
    <property type="entry name" value="ASTEROID DOMAIN-CONTAINING PROTEIN"/>
    <property type="match status" value="1"/>
</dbReference>
<dbReference type="Proteomes" id="UP000694865">
    <property type="component" value="Unplaced"/>
</dbReference>
<evidence type="ECO:0000256" key="2">
    <source>
        <dbReference type="SAM" id="MobiDB-lite"/>
    </source>
</evidence>
<feature type="region of interest" description="Disordered" evidence="2">
    <location>
        <begin position="519"/>
        <end position="555"/>
    </location>
</feature>
<feature type="compositionally biased region" description="Low complexity" evidence="2">
    <location>
        <begin position="487"/>
        <end position="505"/>
    </location>
</feature>
<gene>
    <name evidence="4" type="primary">LOC100371336</name>
</gene>
<dbReference type="SUPFAM" id="SSF88723">
    <property type="entry name" value="PIN domain-like"/>
    <property type="match status" value="1"/>
</dbReference>